<protein>
    <recommendedName>
        <fullName evidence="10">Phosphate permease</fullName>
    </recommendedName>
</protein>
<keyword evidence="6 7" id="KW-0472">Membrane</keyword>
<dbReference type="InterPro" id="IPR001204">
    <property type="entry name" value="Phos_transporter"/>
</dbReference>
<dbReference type="GO" id="GO:0016020">
    <property type="term" value="C:membrane"/>
    <property type="evidence" value="ECO:0007669"/>
    <property type="project" value="UniProtKB-SubCell"/>
</dbReference>
<dbReference type="Proteomes" id="UP000824469">
    <property type="component" value="Unassembled WGS sequence"/>
</dbReference>
<evidence type="ECO:0000256" key="3">
    <source>
        <dbReference type="ARBA" id="ARBA00022592"/>
    </source>
</evidence>
<dbReference type="EMBL" id="JAHRHJ020000004">
    <property type="protein sequence ID" value="KAH9318579.1"/>
    <property type="molecule type" value="Genomic_DNA"/>
</dbReference>
<feature type="transmembrane region" description="Helical" evidence="7">
    <location>
        <begin position="12"/>
        <end position="34"/>
    </location>
</feature>
<evidence type="ECO:0000256" key="2">
    <source>
        <dbReference type="ARBA" id="ARBA00022448"/>
    </source>
</evidence>
<evidence type="ECO:0008006" key="10">
    <source>
        <dbReference type="Google" id="ProtNLM"/>
    </source>
</evidence>
<dbReference type="GO" id="GO:0035435">
    <property type="term" value="P:phosphate ion transmembrane transport"/>
    <property type="evidence" value="ECO:0007669"/>
    <property type="project" value="TreeGrafter"/>
</dbReference>
<evidence type="ECO:0000313" key="9">
    <source>
        <dbReference type="Proteomes" id="UP000824469"/>
    </source>
</evidence>
<organism evidence="8 9">
    <name type="scientific">Taxus chinensis</name>
    <name type="common">Chinese yew</name>
    <name type="synonym">Taxus wallichiana var. chinensis</name>
    <dbReference type="NCBI Taxonomy" id="29808"/>
    <lineage>
        <taxon>Eukaryota</taxon>
        <taxon>Viridiplantae</taxon>
        <taxon>Streptophyta</taxon>
        <taxon>Embryophyta</taxon>
        <taxon>Tracheophyta</taxon>
        <taxon>Spermatophyta</taxon>
        <taxon>Pinopsida</taxon>
        <taxon>Pinidae</taxon>
        <taxon>Conifers II</taxon>
        <taxon>Cupressales</taxon>
        <taxon>Taxaceae</taxon>
        <taxon>Taxus</taxon>
    </lineage>
</organism>
<keyword evidence="5 7" id="KW-1133">Transmembrane helix</keyword>
<comment type="caution">
    <text evidence="8">The sequence shown here is derived from an EMBL/GenBank/DDBJ whole genome shotgun (WGS) entry which is preliminary data.</text>
</comment>
<evidence type="ECO:0000256" key="6">
    <source>
        <dbReference type="ARBA" id="ARBA00023136"/>
    </source>
</evidence>
<dbReference type="PANTHER" id="PTHR11101:SF80">
    <property type="entry name" value="PHOSPHATE TRANSPORTER"/>
    <property type="match status" value="1"/>
</dbReference>
<evidence type="ECO:0000256" key="5">
    <source>
        <dbReference type="ARBA" id="ARBA00022989"/>
    </source>
</evidence>
<keyword evidence="3" id="KW-0592">Phosphate transport</keyword>
<evidence type="ECO:0000256" key="4">
    <source>
        <dbReference type="ARBA" id="ARBA00022692"/>
    </source>
</evidence>
<evidence type="ECO:0000313" key="8">
    <source>
        <dbReference type="EMBL" id="KAH9318579.1"/>
    </source>
</evidence>
<proteinExistence type="predicted"/>
<feature type="non-terminal residue" evidence="8">
    <location>
        <position position="64"/>
    </location>
</feature>
<name>A0AA38G885_TAXCH</name>
<keyword evidence="2" id="KW-0813">Transport</keyword>
<dbReference type="AlphaFoldDB" id="A0AA38G885"/>
<evidence type="ECO:0000256" key="1">
    <source>
        <dbReference type="ARBA" id="ARBA00004141"/>
    </source>
</evidence>
<keyword evidence="4 7" id="KW-0812">Transmembrane</keyword>
<sequence>VASYYGLPVSTTHCIIGAMVGFGLVYGGVGAVFWRSLARVVSSWVISPVIGAAVSFLVYKCIRT</sequence>
<evidence type="ECO:0000256" key="7">
    <source>
        <dbReference type="SAM" id="Phobius"/>
    </source>
</evidence>
<dbReference type="Pfam" id="PF01384">
    <property type="entry name" value="PHO4"/>
    <property type="match status" value="1"/>
</dbReference>
<comment type="subcellular location">
    <subcellularLocation>
        <location evidence="1">Membrane</location>
        <topology evidence="1">Multi-pass membrane protein</topology>
    </subcellularLocation>
</comment>
<reference evidence="8 9" key="1">
    <citation type="journal article" date="2021" name="Nat. Plants">
        <title>The Taxus genome provides insights into paclitaxel biosynthesis.</title>
        <authorList>
            <person name="Xiong X."/>
            <person name="Gou J."/>
            <person name="Liao Q."/>
            <person name="Li Y."/>
            <person name="Zhou Q."/>
            <person name="Bi G."/>
            <person name="Li C."/>
            <person name="Du R."/>
            <person name="Wang X."/>
            <person name="Sun T."/>
            <person name="Guo L."/>
            <person name="Liang H."/>
            <person name="Lu P."/>
            <person name="Wu Y."/>
            <person name="Zhang Z."/>
            <person name="Ro D.K."/>
            <person name="Shang Y."/>
            <person name="Huang S."/>
            <person name="Yan J."/>
        </authorList>
    </citation>
    <scope>NUCLEOTIDE SEQUENCE [LARGE SCALE GENOMIC DNA]</scope>
    <source>
        <strain evidence="8">Ta-2019</strain>
    </source>
</reference>
<gene>
    <name evidence="8" type="ORF">KI387_020348</name>
</gene>
<accession>A0AA38G885</accession>
<dbReference type="PANTHER" id="PTHR11101">
    <property type="entry name" value="PHOSPHATE TRANSPORTER"/>
    <property type="match status" value="1"/>
</dbReference>
<feature type="non-terminal residue" evidence="8">
    <location>
        <position position="1"/>
    </location>
</feature>
<feature type="transmembrane region" description="Helical" evidence="7">
    <location>
        <begin position="40"/>
        <end position="59"/>
    </location>
</feature>
<dbReference type="GO" id="GO:0005315">
    <property type="term" value="F:phosphate transmembrane transporter activity"/>
    <property type="evidence" value="ECO:0007669"/>
    <property type="project" value="InterPro"/>
</dbReference>
<keyword evidence="9" id="KW-1185">Reference proteome</keyword>